<proteinExistence type="predicted"/>
<evidence type="ECO:0000313" key="2">
    <source>
        <dbReference type="EMBL" id="KAK6991887.1"/>
    </source>
</evidence>
<accession>A0AAV9ZTR4</accession>
<protein>
    <submittedName>
        <fullName evidence="2">Uncharacterized protein</fullName>
    </submittedName>
</protein>
<dbReference type="AlphaFoldDB" id="A0AAV9ZTR4"/>
<feature type="region of interest" description="Disordered" evidence="1">
    <location>
        <begin position="1"/>
        <end position="53"/>
    </location>
</feature>
<dbReference type="Proteomes" id="UP001362999">
    <property type="component" value="Unassembled WGS sequence"/>
</dbReference>
<reference evidence="2 3" key="1">
    <citation type="journal article" date="2024" name="J Genomics">
        <title>Draft genome sequencing and assembly of Favolaschia claudopus CIRM-BRFM 2984 isolated from oak limbs.</title>
        <authorList>
            <person name="Navarro D."/>
            <person name="Drula E."/>
            <person name="Chaduli D."/>
            <person name="Cazenave R."/>
            <person name="Ahrendt S."/>
            <person name="Wang J."/>
            <person name="Lipzen A."/>
            <person name="Daum C."/>
            <person name="Barry K."/>
            <person name="Grigoriev I.V."/>
            <person name="Favel A."/>
            <person name="Rosso M.N."/>
            <person name="Martin F."/>
        </authorList>
    </citation>
    <scope>NUCLEOTIDE SEQUENCE [LARGE SCALE GENOMIC DNA]</scope>
    <source>
        <strain evidence="2 3">CIRM-BRFM 2984</strain>
    </source>
</reference>
<feature type="compositionally biased region" description="Basic and acidic residues" evidence="1">
    <location>
        <begin position="17"/>
        <end position="26"/>
    </location>
</feature>
<evidence type="ECO:0000256" key="1">
    <source>
        <dbReference type="SAM" id="MobiDB-lite"/>
    </source>
</evidence>
<feature type="compositionally biased region" description="Acidic residues" evidence="1">
    <location>
        <begin position="35"/>
        <end position="44"/>
    </location>
</feature>
<evidence type="ECO:0000313" key="3">
    <source>
        <dbReference type="Proteomes" id="UP001362999"/>
    </source>
</evidence>
<dbReference type="EMBL" id="JAWWNJ010000115">
    <property type="protein sequence ID" value="KAK6991887.1"/>
    <property type="molecule type" value="Genomic_DNA"/>
</dbReference>
<organism evidence="2 3">
    <name type="scientific">Favolaschia claudopus</name>
    <dbReference type="NCBI Taxonomy" id="2862362"/>
    <lineage>
        <taxon>Eukaryota</taxon>
        <taxon>Fungi</taxon>
        <taxon>Dikarya</taxon>
        <taxon>Basidiomycota</taxon>
        <taxon>Agaricomycotina</taxon>
        <taxon>Agaricomycetes</taxon>
        <taxon>Agaricomycetidae</taxon>
        <taxon>Agaricales</taxon>
        <taxon>Marasmiineae</taxon>
        <taxon>Mycenaceae</taxon>
        <taxon>Favolaschia</taxon>
    </lineage>
</organism>
<feature type="compositionally biased region" description="Polar residues" evidence="1">
    <location>
        <begin position="1"/>
        <end position="11"/>
    </location>
</feature>
<gene>
    <name evidence="2" type="ORF">R3P38DRAFT_3227305</name>
</gene>
<sequence length="314" mass="35274">MLPPYTFSSRRPLSDIYDNRQRHPIDDDMPPLPDADADEMDVESSDGSGSRASTRNYVIRASSSSSGLRCLVRSAPLLWTKCIPVNIVRFQARRHYNYLVVSHIERALSRSSPLAVPVSLDRKEFRNLEDLMEVLRIGTGSDTEAATCALHALRSIPPDSLQSPTALTITILHNNTPAIPRSPLTFPTAPKLRNVRLFVWWADVVPMPSAQLTHLSLTRACLETLVQCPNVVSAVLGCPYLHLDTPRRTRRDVLPQVSWNTMDNRVPGVHRRFGKPCIARARDELFYPDDDGMVWSSPEKLQDQSPMNELCLAK</sequence>
<comment type="caution">
    <text evidence="2">The sequence shown here is derived from an EMBL/GenBank/DDBJ whole genome shotgun (WGS) entry which is preliminary data.</text>
</comment>
<name>A0AAV9ZTR4_9AGAR</name>
<keyword evidence="3" id="KW-1185">Reference proteome</keyword>